<feature type="compositionally biased region" description="Acidic residues" evidence="1">
    <location>
        <begin position="42"/>
        <end position="54"/>
    </location>
</feature>
<feature type="region of interest" description="Disordered" evidence="1">
    <location>
        <begin position="1"/>
        <end position="83"/>
    </location>
</feature>
<reference evidence="2 3" key="1">
    <citation type="journal article" date="2024" name="Commun. Biol.">
        <title>Comparative genomic analysis of thermophilic fungi reveals convergent evolutionary adaptations and gene losses.</title>
        <authorList>
            <person name="Steindorff A.S."/>
            <person name="Aguilar-Pontes M.V."/>
            <person name="Robinson A.J."/>
            <person name="Andreopoulos B."/>
            <person name="LaButti K."/>
            <person name="Kuo A."/>
            <person name="Mondo S."/>
            <person name="Riley R."/>
            <person name="Otillar R."/>
            <person name="Haridas S."/>
            <person name="Lipzen A."/>
            <person name="Grimwood J."/>
            <person name="Schmutz J."/>
            <person name="Clum A."/>
            <person name="Reid I.D."/>
            <person name="Moisan M.C."/>
            <person name="Butler G."/>
            <person name="Nguyen T.T.M."/>
            <person name="Dewar K."/>
            <person name="Conant G."/>
            <person name="Drula E."/>
            <person name="Henrissat B."/>
            <person name="Hansel C."/>
            <person name="Singer S."/>
            <person name="Hutchinson M.I."/>
            <person name="de Vries R.P."/>
            <person name="Natvig D.O."/>
            <person name="Powell A.J."/>
            <person name="Tsang A."/>
            <person name="Grigoriev I.V."/>
        </authorList>
    </citation>
    <scope>NUCLEOTIDE SEQUENCE [LARGE SCALE GENOMIC DNA]</scope>
    <source>
        <strain evidence="2 3">CBS 494.80</strain>
    </source>
</reference>
<sequence>MKPGYPRIGGAVDMYGKRGAGISSAGGGGKRRQTARKSYTMDGDDDAQDLEDEKAAESSGLEAEKDTKATESQEAKMRESKSDIDKNQLHVVEYVLAIGMRTISQSDINSSTAIPSTSAFPEQTTVLHALVQWVGYDLAEDLTWQIAVQGNKMPEMTSKFGASMDQVVQVKVNWKPFFQAKLARSGVCYDEGLGKAREEGQNSPAPHFLFFKGRCTKLTPLLYAD</sequence>
<organism evidence="2 3">
    <name type="scientific">Oculimacula yallundae</name>
    <dbReference type="NCBI Taxonomy" id="86028"/>
    <lineage>
        <taxon>Eukaryota</taxon>
        <taxon>Fungi</taxon>
        <taxon>Dikarya</taxon>
        <taxon>Ascomycota</taxon>
        <taxon>Pezizomycotina</taxon>
        <taxon>Leotiomycetes</taxon>
        <taxon>Helotiales</taxon>
        <taxon>Ploettnerulaceae</taxon>
        <taxon>Oculimacula</taxon>
    </lineage>
</organism>
<comment type="caution">
    <text evidence="2">The sequence shown here is derived from an EMBL/GenBank/DDBJ whole genome shotgun (WGS) entry which is preliminary data.</text>
</comment>
<evidence type="ECO:0000313" key="2">
    <source>
        <dbReference type="EMBL" id="KAL2060485.1"/>
    </source>
</evidence>
<dbReference type="EMBL" id="JAZHXI010000022">
    <property type="protein sequence ID" value="KAL2060485.1"/>
    <property type="molecule type" value="Genomic_DNA"/>
</dbReference>
<dbReference type="Proteomes" id="UP001595075">
    <property type="component" value="Unassembled WGS sequence"/>
</dbReference>
<keyword evidence="3" id="KW-1185">Reference proteome</keyword>
<gene>
    <name evidence="2" type="ORF">VTL71DRAFT_9516</name>
</gene>
<evidence type="ECO:0000256" key="1">
    <source>
        <dbReference type="SAM" id="MobiDB-lite"/>
    </source>
</evidence>
<proteinExistence type="predicted"/>
<accession>A0ABR4BS51</accession>
<feature type="compositionally biased region" description="Basic and acidic residues" evidence="1">
    <location>
        <begin position="62"/>
        <end position="83"/>
    </location>
</feature>
<protein>
    <submittedName>
        <fullName evidence="2">Uncharacterized protein</fullName>
    </submittedName>
</protein>
<name>A0ABR4BS51_9HELO</name>
<evidence type="ECO:0000313" key="3">
    <source>
        <dbReference type="Proteomes" id="UP001595075"/>
    </source>
</evidence>